<organism evidence="2 3">
    <name type="scientific">Malacoplasma iowae 695</name>
    <dbReference type="NCBI Taxonomy" id="1048830"/>
    <lineage>
        <taxon>Bacteria</taxon>
        <taxon>Bacillati</taxon>
        <taxon>Mycoplasmatota</taxon>
        <taxon>Mycoplasmoidales</taxon>
        <taxon>Mycoplasmoidaceae</taxon>
        <taxon>Malacoplasma</taxon>
    </lineage>
</organism>
<gene>
    <name evidence="2" type="ORF">EER00_01315</name>
</gene>
<evidence type="ECO:0000313" key="3">
    <source>
        <dbReference type="Proteomes" id="UP000464283"/>
    </source>
</evidence>
<dbReference type="RefSeq" id="WP_129692619.1">
    <property type="nucleotide sequence ID" value="NZ_CP033512.2"/>
</dbReference>
<dbReference type="AlphaFoldDB" id="A0A6P1LDQ0"/>
<evidence type="ECO:0008006" key="4">
    <source>
        <dbReference type="Google" id="ProtNLM"/>
    </source>
</evidence>
<dbReference type="GeneID" id="96866817"/>
<evidence type="ECO:0000256" key="1">
    <source>
        <dbReference type="SAM" id="SignalP"/>
    </source>
</evidence>
<proteinExistence type="predicted"/>
<evidence type="ECO:0000313" key="2">
    <source>
        <dbReference type="EMBL" id="QHG89538.1"/>
    </source>
</evidence>
<feature type="chain" id="PRO_5026784208" description="Lipoprotein" evidence="1">
    <location>
        <begin position="28"/>
        <end position="312"/>
    </location>
</feature>
<dbReference type="Proteomes" id="UP000464283">
    <property type="component" value="Chromosome"/>
</dbReference>
<accession>A0A6P1LDQ0</accession>
<dbReference type="KEGG" id="miw:EER00_01315"/>
<reference evidence="3" key="1">
    <citation type="submission" date="2018-11" db="EMBL/GenBank/DDBJ databases">
        <title>The first complete genome sequence of Mycoplasma iowae strain 695.</title>
        <authorList>
            <person name="Ghanem M."/>
            <person name="El-Gazzar M."/>
        </authorList>
    </citation>
    <scope>NUCLEOTIDE SEQUENCE [LARGE SCALE GENOMIC DNA]</scope>
    <source>
        <strain evidence="3">695</strain>
    </source>
</reference>
<sequence length="312" mass="35714">MIKNVFFKFLPLISATSIIAVPLASCAKGAKTNNINDNPNLGQDNGNLISRPFIKGKIEPEIEKASKSKKNITSINVSKDNAGDVYKSINEVLTNDIKTDEELKKINKDNLTLDIYSYLYWLYLTNKSYFSFYFNKTPSITINENEKVSVSVSLKIINENHKPENLVINNHSYELNENEYIFLNINIKDLKPNLTINKYNNRFFLGLQFPSVDFLISKNNDVNVKEEDKQKDDKIVLNNFSFTFGTYSNIFLTEYENVTSTLDYNSAIKDSQVIDNYNKLTNDTLGKEISEQINNVQNHIQKIVTLISNIVD</sequence>
<dbReference type="EMBL" id="CP033512">
    <property type="protein sequence ID" value="QHG89538.1"/>
    <property type="molecule type" value="Genomic_DNA"/>
</dbReference>
<protein>
    <recommendedName>
        <fullName evidence="4">Lipoprotein</fullName>
    </recommendedName>
</protein>
<name>A0A6P1LDQ0_MALIO</name>
<keyword evidence="1" id="KW-0732">Signal</keyword>
<feature type="signal peptide" evidence="1">
    <location>
        <begin position="1"/>
        <end position="27"/>
    </location>
</feature>